<organism evidence="3 4">
    <name type="scientific">Porites evermanni</name>
    <dbReference type="NCBI Taxonomy" id="104178"/>
    <lineage>
        <taxon>Eukaryota</taxon>
        <taxon>Metazoa</taxon>
        <taxon>Cnidaria</taxon>
        <taxon>Anthozoa</taxon>
        <taxon>Hexacorallia</taxon>
        <taxon>Scleractinia</taxon>
        <taxon>Fungiina</taxon>
        <taxon>Poritidae</taxon>
        <taxon>Porites</taxon>
    </lineage>
</organism>
<evidence type="ECO:0000313" key="3">
    <source>
        <dbReference type="EMBL" id="CAH3023394.1"/>
    </source>
</evidence>
<name>A0ABN8M1Q8_9CNID</name>
<keyword evidence="2" id="KW-0732">Signal</keyword>
<evidence type="ECO:0000256" key="1">
    <source>
        <dbReference type="SAM" id="Phobius"/>
    </source>
</evidence>
<keyword evidence="4" id="KW-1185">Reference proteome</keyword>
<sequence length="240" mass="26111">MKAVIRATAFALLLIFSPTMTGLGSTCSTKGPECPKSKICCVVCVSSQKVCKVPCQELEDCDSSLNETCSDGYCKCSSSFSCNNLCQTAPDCSRSNAYCNQTCENLPTEGTRPEELPLNPALLAIVTIMGVLIFSFLFCCCLSKMKSERKSIQAREAKGKLKSLGIERRTTEVIESENASPLIKVESQSAASSRNGILASETFKNTISRDKEKEMLISVVVESGLPPIREEDEEGEQEKE</sequence>
<protein>
    <submittedName>
        <fullName evidence="3">Uncharacterized protein</fullName>
    </submittedName>
</protein>
<gene>
    <name evidence="3" type="ORF">PEVE_00019133</name>
</gene>
<dbReference type="Proteomes" id="UP001159427">
    <property type="component" value="Unassembled WGS sequence"/>
</dbReference>
<feature type="chain" id="PRO_5046375567" evidence="2">
    <location>
        <begin position="25"/>
        <end position="240"/>
    </location>
</feature>
<evidence type="ECO:0000256" key="2">
    <source>
        <dbReference type="SAM" id="SignalP"/>
    </source>
</evidence>
<accession>A0ABN8M1Q8</accession>
<evidence type="ECO:0000313" key="4">
    <source>
        <dbReference type="Proteomes" id="UP001159427"/>
    </source>
</evidence>
<comment type="caution">
    <text evidence="3">The sequence shown here is derived from an EMBL/GenBank/DDBJ whole genome shotgun (WGS) entry which is preliminary data.</text>
</comment>
<dbReference type="EMBL" id="CALNXI010000259">
    <property type="protein sequence ID" value="CAH3023394.1"/>
    <property type="molecule type" value="Genomic_DNA"/>
</dbReference>
<feature type="transmembrane region" description="Helical" evidence="1">
    <location>
        <begin position="121"/>
        <end position="142"/>
    </location>
</feature>
<reference evidence="3 4" key="1">
    <citation type="submission" date="2022-05" db="EMBL/GenBank/DDBJ databases">
        <authorList>
            <consortium name="Genoscope - CEA"/>
            <person name="William W."/>
        </authorList>
    </citation>
    <scope>NUCLEOTIDE SEQUENCE [LARGE SCALE GENOMIC DNA]</scope>
</reference>
<keyword evidence="1" id="KW-0472">Membrane</keyword>
<keyword evidence="1" id="KW-1133">Transmembrane helix</keyword>
<feature type="signal peptide" evidence="2">
    <location>
        <begin position="1"/>
        <end position="24"/>
    </location>
</feature>
<keyword evidence="1" id="KW-0812">Transmembrane</keyword>
<proteinExistence type="predicted"/>